<sequence length="417" mass="46647">MALYKGYNSDTNASIRYRNMSAVLRRFRQWLFHPASGAEYKVLMVGLDLSGKTELLKRMATGEIMVTIPTIGFAVEAAEVPVKTARAETVDIMCWDTVGCSKLRYFPAFFEPFLSGTDGLVWVFNGTDLERMSESSDELTRTVPHSVSSARRPCQQGPARRKGFPNSCVFATLIPLQNCDADRAVLGSGSFTTGRRVSQRKPSPPDPPSYYKTCPIDTNQRCLLENTLEIWLERAEADAHTPSETFLKQFADIKLPSWDHYTHIRLAYPILSIHGRQKGKNIIFDGIENYVSKSPQAKTRAFHLTMTYFWIQMVHWAIERVRIQTTKDHKKTNSSPISSAETLVAGAPGPSPATHTLDPTATFAMFLAANPFLADGRLWAEYYSTEVLMSAGAMVLPDKKRLPNIMTNDQVLSFGIS</sequence>
<evidence type="ECO:0000313" key="7">
    <source>
        <dbReference type="Proteomes" id="UP000636479"/>
    </source>
</evidence>
<feature type="region of interest" description="Disordered" evidence="5">
    <location>
        <begin position="327"/>
        <end position="350"/>
    </location>
</feature>
<dbReference type="InterPro" id="IPR027417">
    <property type="entry name" value="P-loop_NTPase"/>
</dbReference>
<name>A0A8H6SH08_9AGAR</name>
<reference evidence="6" key="1">
    <citation type="submission" date="2020-05" db="EMBL/GenBank/DDBJ databases">
        <title>Mycena genomes resolve the evolution of fungal bioluminescence.</title>
        <authorList>
            <person name="Tsai I.J."/>
        </authorList>
    </citation>
    <scope>NUCLEOTIDE SEQUENCE</scope>
    <source>
        <strain evidence="6">171206Taipei</strain>
    </source>
</reference>
<organism evidence="6 7">
    <name type="scientific">Mycena indigotica</name>
    <dbReference type="NCBI Taxonomy" id="2126181"/>
    <lineage>
        <taxon>Eukaryota</taxon>
        <taxon>Fungi</taxon>
        <taxon>Dikarya</taxon>
        <taxon>Basidiomycota</taxon>
        <taxon>Agaricomycotina</taxon>
        <taxon>Agaricomycetes</taxon>
        <taxon>Agaricomycetidae</taxon>
        <taxon>Agaricales</taxon>
        <taxon>Marasmiineae</taxon>
        <taxon>Mycenaceae</taxon>
        <taxon>Mycena</taxon>
    </lineage>
</organism>
<evidence type="ECO:0000256" key="1">
    <source>
        <dbReference type="ARBA" id="ARBA00022741"/>
    </source>
</evidence>
<dbReference type="SMART" id="SM00177">
    <property type="entry name" value="ARF"/>
    <property type="match status" value="1"/>
</dbReference>
<accession>A0A8H6SH08</accession>
<keyword evidence="1 3" id="KW-0547">Nucleotide-binding</keyword>
<feature type="binding site" evidence="4">
    <location>
        <position position="70"/>
    </location>
    <ligand>
        <name>Mg(2+)</name>
        <dbReference type="ChEBI" id="CHEBI:18420"/>
    </ligand>
</feature>
<dbReference type="SUPFAM" id="SSF52540">
    <property type="entry name" value="P-loop containing nucleoside triphosphate hydrolases"/>
    <property type="match status" value="1"/>
</dbReference>
<dbReference type="OrthoDB" id="427186at2759"/>
<evidence type="ECO:0000256" key="4">
    <source>
        <dbReference type="PIRSR" id="PIRSR606689-2"/>
    </source>
</evidence>
<dbReference type="InterPro" id="IPR024156">
    <property type="entry name" value="Small_GTPase_ARF"/>
</dbReference>
<gene>
    <name evidence="6" type="ORF">MIND_00820700</name>
</gene>
<feature type="binding site" evidence="3">
    <location>
        <position position="99"/>
    </location>
    <ligand>
        <name>GTP</name>
        <dbReference type="ChEBI" id="CHEBI:37565"/>
    </ligand>
</feature>
<dbReference type="EMBL" id="JACAZF010000007">
    <property type="protein sequence ID" value="KAF7298732.1"/>
    <property type="molecule type" value="Genomic_DNA"/>
</dbReference>
<dbReference type="InterPro" id="IPR006689">
    <property type="entry name" value="Small_GTPase_ARF/SAR"/>
</dbReference>
<keyword evidence="2 3" id="KW-0342">GTP-binding</keyword>
<dbReference type="GO" id="GO:0003924">
    <property type="term" value="F:GTPase activity"/>
    <property type="evidence" value="ECO:0007669"/>
    <property type="project" value="InterPro"/>
</dbReference>
<dbReference type="GO" id="GO:0046872">
    <property type="term" value="F:metal ion binding"/>
    <property type="evidence" value="ECO:0007669"/>
    <property type="project" value="UniProtKB-KW"/>
</dbReference>
<evidence type="ECO:0000256" key="5">
    <source>
        <dbReference type="SAM" id="MobiDB-lite"/>
    </source>
</evidence>
<dbReference type="GO" id="GO:0005525">
    <property type="term" value="F:GTP binding"/>
    <property type="evidence" value="ECO:0007669"/>
    <property type="project" value="UniProtKB-KW"/>
</dbReference>
<dbReference type="Pfam" id="PF00025">
    <property type="entry name" value="Arf"/>
    <property type="match status" value="1"/>
</dbReference>
<dbReference type="PROSITE" id="PS51417">
    <property type="entry name" value="ARF"/>
    <property type="match status" value="1"/>
</dbReference>
<keyword evidence="4" id="KW-0460">Magnesium</keyword>
<dbReference type="Gene3D" id="3.40.50.300">
    <property type="entry name" value="P-loop containing nucleotide triphosphate hydrolases"/>
    <property type="match status" value="1"/>
</dbReference>
<feature type="region of interest" description="Disordered" evidence="5">
    <location>
        <begin position="135"/>
        <end position="158"/>
    </location>
</feature>
<proteinExistence type="predicted"/>
<evidence type="ECO:0000256" key="2">
    <source>
        <dbReference type="ARBA" id="ARBA00023134"/>
    </source>
</evidence>
<keyword evidence="7" id="KW-1185">Reference proteome</keyword>
<comment type="caution">
    <text evidence="6">The sequence shown here is derived from an EMBL/GenBank/DDBJ whole genome shotgun (WGS) entry which is preliminary data.</text>
</comment>
<dbReference type="Proteomes" id="UP000636479">
    <property type="component" value="Unassembled WGS sequence"/>
</dbReference>
<evidence type="ECO:0000256" key="3">
    <source>
        <dbReference type="PIRSR" id="PIRSR606689-1"/>
    </source>
</evidence>
<evidence type="ECO:0000313" key="6">
    <source>
        <dbReference type="EMBL" id="KAF7298732.1"/>
    </source>
</evidence>
<feature type="binding site" evidence="3">
    <location>
        <begin position="46"/>
        <end position="53"/>
    </location>
    <ligand>
        <name>GTP</name>
        <dbReference type="ChEBI" id="CHEBI:37565"/>
    </ligand>
</feature>
<dbReference type="RefSeq" id="XP_037218120.1">
    <property type="nucleotide sequence ID" value="XM_037364878.1"/>
</dbReference>
<feature type="region of interest" description="Disordered" evidence="5">
    <location>
        <begin position="192"/>
        <end position="211"/>
    </location>
</feature>
<protein>
    <submittedName>
        <fullName evidence="6">ADP-ribosylation factor</fullName>
    </submittedName>
</protein>
<dbReference type="PANTHER" id="PTHR11711">
    <property type="entry name" value="ADP RIBOSYLATION FACTOR-RELATED"/>
    <property type="match status" value="1"/>
</dbReference>
<feature type="binding site" evidence="4">
    <location>
        <position position="53"/>
    </location>
    <ligand>
        <name>Mg(2+)</name>
        <dbReference type="ChEBI" id="CHEBI:18420"/>
    </ligand>
</feature>
<keyword evidence="4" id="KW-0479">Metal-binding</keyword>
<dbReference type="AlphaFoldDB" id="A0A8H6SH08"/>
<dbReference type="GeneID" id="59347394"/>